<evidence type="ECO:0000313" key="2">
    <source>
        <dbReference type="EMBL" id="KAG0559297.1"/>
    </source>
</evidence>
<dbReference type="Proteomes" id="UP000822688">
    <property type="component" value="Chromosome 10"/>
</dbReference>
<organism evidence="2 3">
    <name type="scientific">Ceratodon purpureus</name>
    <name type="common">Fire moss</name>
    <name type="synonym">Dicranum purpureum</name>
    <dbReference type="NCBI Taxonomy" id="3225"/>
    <lineage>
        <taxon>Eukaryota</taxon>
        <taxon>Viridiplantae</taxon>
        <taxon>Streptophyta</taxon>
        <taxon>Embryophyta</taxon>
        <taxon>Bryophyta</taxon>
        <taxon>Bryophytina</taxon>
        <taxon>Bryopsida</taxon>
        <taxon>Dicranidae</taxon>
        <taxon>Pseudoditrichales</taxon>
        <taxon>Ditrichaceae</taxon>
        <taxon>Ceratodon</taxon>
    </lineage>
</organism>
<sequence>MDAAVMLAVHMLTFCCTSRFALSANANSNLSLRPALCGYVFSLVRGRFFSWGSS</sequence>
<name>A0A8T0GL65_CERPU</name>
<gene>
    <name evidence="2" type="ORF">KC19_10G094600</name>
</gene>
<feature type="chain" id="PRO_5035715847" description="Secreted protein" evidence="1">
    <location>
        <begin position="24"/>
        <end position="54"/>
    </location>
</feature>
<feature type="signal peptide" evidence="1">
    <location>
        <begin position="1"/>
        <end position="23"/>
    </location>
</feature>
<comment type="caution">
    <text evidence="2">The sequence shown here is derived from an EMBL/GenBank/DDBJ whole genome shotgun (WGS) entry which is preliminary data.</text>
</comment>
<evidence type="ECO:0008006" key="4">
    <source>
        <dbReference type="Google" id="ProtNLM"/>
    </source>
</evidence>
<protein>
    <recommendedName>
        <fullName evidence="4">Secreted protein</fullName>
    </recommendedName>
</protein>
<accession>A0A8T0GL65</accession>
<keyword evidence="3" id="KW-1185">Reference proteome</keyword>
<keyword evidence="1" id="KW-0732">Signal</keyword>
<evidence type="ECO:0000313" key="3">
    <source>
        <dbReference type="Proteomes" id="UP000822688"/>
    </source>
</evidence>
<dbReference type="EMBL" id="CM026431">
    <property type="protein sequence ID" value="KAG0559297.1"/>
    <property type="molecule type" value="Genomic_DNA"/>
</dbReference>
<proteinExistence type="predicted"/>
<evidence type="ECO:0000256" key="1">
    <source>
        <dbReference type="SAM" id="SignalP"/>
    </source>
</evidence>
<reference evidence="2" key="1">
    <citation type="submission" date="2020-06" db="EMBL/GenBank/DDBJ databases">
        <title>WGS assembly of Ceratodon purpureus strain R40.</title>
        <authorList>
            <person name="Carey S.B."/>
            <person name="Jenkins J."/>
            <person name="Shu S."/>
            <person name="Lovell J.T."/>
            <person name="Sreedasyam A."/>
            <person name="Maumus F."/>
            <person name="Tiley G.P."/>
            <person name="Fernandez-Pozo N."/>
            <person name="Barry K."/>
            <person name="Chen C."/>
            <person name="Wang M."/>
            <person name="Lipzen A."/>
            <person name="Daum C."/>
            <person name="Saski C.A."/>
            <person name="Payton A.C."/>
            <person name="Mcbreen J.C."/>
            <person name="Conrad R.E."/>
            <person name="Kollar L.M."/>
            <person name="Olsson S."/>
            <person name="Huttunen S."/>
            <person name="Landis J.B."/>
            <person name="Wickett N.J."/>
            <person name="Johnson M.G."/>
            <person name="Rensing S.A."/>
            <person name="Grimwood J."/>
            <person name="Schmutz J."/>
            <person name="Mcdaniel S.F."/>
        </authorList>
    </citation>
    <scope>NUCLEOTIDE SEQUENCE</scope>
    <source>
        <strain evidence="2">R40</strain>
    </source>
</reference>
<dbReference type="AlphaFoldDB" id="A0A8T0GL65"/>